<dbReference type="EMBL" id="JACIEQ010000001">
    <property type="protein sequence ID" value="MBB4020453.1"/>
    <property type="molecule type" value="Genomic_DNA"/>
</dbReference>
<keyword evidence="1" id="KW-1133">Transmembrane helix</keyword>
<keyword evidence="1" id="KW-0472">Membrane</keyword>
<sequence>MAGYTEILVYGTWAAAPVIAYQALTHGLARKGRDFLVIFALYSTAVIVTWAALRADLARTGFGANTPLGVLLPWIGTGVLSAALFALGRRNGEDGA</sequence>
<feature type="transmembrane region" description="Helical" evidence="1">
    <location>
        <begin position="35"/>
        <end position="53"/>
    </location>
</feature>
<dbReference type="AlphaFoldDB" id="A0A840C6I5"/>
<evidence type="ECO:0000256" key="1">
    <source>
        <dbReference type="SAM" id="Phobius"/>
    </source>
</evidence>
<protein>
    <submittedName>
        <fullName evidence="2">Uncharacterized protein</fullName>
    </submittedName>
</protein>
<evidence type="ECO:0000313" key="3">
    <source>
        <dbReference type="Proteomes" id="UP000585681"/>
    </source>
</evidence>
<feature type="transmembrane region" description="Helical" evidence="1">
    <location>
        <begin position="68"/>
        <end position="87"/>
    </location>
</feature>
<evidence type="ECO:0000313" key="2">
    <source>
        <dbReference type="EMBL" id="MBB4020453.1"/>
    </source>
</evidence>
<reference evidence="2" key="1">
    <citation type="submission" date="2020-08" db="EMBL/GenBank/DDBJ databases">
        <title>Genomic Encyclopedia of Type Strains, Phase IV (KMG-IV): sequencing the most valuable type-strain genomes for metagenomic binning, comparative biology and taxonomic classification.</title>
        <authorList>
            <person name="Goeker M."/>
        </authorList>
    </citation>
    <scope>NUCLEOTIDE SEQUENCE [LARGE SCALE GENOMIC DNA]</scope>
    <source>
        <strain evidence="2">DSM 105040</strain>
    </source>
</reference>
<dbReference type="RefSeq" id="WP_054538425.1">
    <property type="nucleotide sequence ID" value="NZ_JACIEQ010000001.1"/>
</dbReference>
<accession>A0A840C6I5</accession>
<dbReference type="Proteomes" id="UP000585681">
    <property type="component" value="Unassembled WGS sequence"/>
</dbReference>
<keyword evidence="1" id="KW-0812">Transmembrane</keyword>
<proteinExistence type="predicted"/>
<gene>
    <name evidence="2" type="ORF">GGR17_000244</name>
</gene>
<organism evidence="2 3">
    <name type="scientific">Actibacterium naphthalenivorans</name>
    <dbReference type="NCBI Taxonomy" id="1614693"/>
    <lineage>
        <taxon>Bacteria</taxon>
        <taxon>Pseudomonadati</taxon>
        <taxon>Pseudomonadota</taxon>
        <taxon>Alphaproteobacteria</taxon>
        <taxon>Rhodobacterales</taxon>
        <taxon>Roseobacteraceae</taxon>
        <taxon>Actibacterium</taxon>
    </lineage>
</organism>
<keyword evidence="3" id="KW-1185">Reference proteome</keyword>
<comment type="caution">
    <text evidence="2">The sequence shown here is derived from an EMBL/GenBank/DDBJ whole genome shotgun (WGS) entry which is preliminary data.</text>
</comment>
<name>A0A840C6I5_9RHOB</name>